<dbReference type="Gene3D" id="3.40.50.1010">
    <property type="entry name" value="5'-nuclease"/>
    <property type="match status" value="1"/>
</dbReference>
<keyword evidence="7" id="KW-1185">Reference proteome</keyword>
<dbReference type="RefSeq" id="WP_089301407.1">
    <property type="nucleotide sequence ID" value="NZ_FZNW01000009.1"/>
</dbReference>
<protein>
    <submittedName>
        <fullName evidence="6">PIN domain nuclease, a component of toxin-antitoxin system (PIN domain)</fullName>
    </submittedName>
</protein>
<accession>A0A238XA35</accession>
<reference evidence="6 7" key="1">
    <citation type="submission" date="2017-06" db="EMBL/GenBank/DDBJ databases">
        <authorList>
            <person name="Kim H.J."/>
            <person name="Triplett B.A."/>
        </authorList>
    </citation>
    <scope>NUCLEOTIDE SEQUENCE [LARGE SCALE GENOMIC DNA]</scope>
    <source>
        <strain evidence="6 7">DSM 45207</strain>
    </source>
</reference>
<evidence type="ECO:0000313" key="6">
    <source>
        <dbReference type="EMBL" id="SNR55204.1"/>
    </source>
</evidence>
<proteinExistence type="predicted"/>
<dbReference type="Proteomes" id="UP000198348">
    <property type="component" value="Unassembled WGS sequence"/>
</dbReference>
<evidence type="ECO:0000259" key="5">
    <source>
        <dbReference type="Pfam" id="PF01850"/>
    </source>
</evidence>
<dbReference type="CDD" id="cd18682">
    <property type="entry name" value="PIN_VapC-like"/>
    <property type="match status" value="1"/>
</dbReference>
<keyword evidence="4" id="KW-0460">Magnesium</keyword>
<name>A0A238XA35_9PSEU</name>
<dbReference type="Pfam" id="PF01850">
    <property type="entry name" value="PIN"/>
    <property type="match status" value="1"/>
</dbReference>
<feature type="domain" description="PIN" evidence="5">
    <location>
        <begin position="4"/>
        <end position="117"/>
    </location>
</feature>
<dbReference type="SUPFAM" id="SSF88723">
    <property type="entry name" value="PIN domain-like"/>
    <property type="match status" value="1"/>
</dbReference>
<dbReference type="GO" id="GO:0004518">
    <property type="term" value="F:nuclease activity"/>
    <property type="evidence" value="ECO:0007669"/>
    <property type="project" value="UniProtKB-KW"/>
</dbReference>
<dbReference type="EMBL" id="FZNW01000009">
    <property type="protein sequence ID" value="SNR55204.1"/>
    <property type="molecule type" value="Genomic_DNA"/>
</dbReference>
<evidence type="ECO:0000313" key="7">
    <source>
        <dbReference type="Proteomes" id="UP000198348"/>
    </source>
</evidence>
<sequence>MTAVLDASAVLALIYREPGHDTVADHLGNAVISAVNYSEVLTKLIAFDHPSPRAAVDGLCDLGVDVHPFTTNAAATAAGLWPTTRSAGLSLGDRACLATAADVPDGVALTADQAWGKLALDVHVQLIR</sequence>
<evidence type="ECO:0000256" key="2">
    <source>
        <dbReference type="ARBA" id="ARBA00022723"/>
    </source>
</evidence>
<dbReference type="GO" id="GO:0016787">
    <property type="term" value="F:hydrolase activity"/>
    <property type="evidence" value="ECO:0007669"/>
    <property type="project" value="UniProtKB-KW"/>
</dbReference>
<evidence type="ECO:0000256" key="3">
    <source>
        <dbReference type="ARBA" id="ARBA00022801"/>
    </source>
</evidence>
<dbReference type="InterPro" id="IPR029060">
    <property type="entry name" value="PIN-like_dom_sf"/>
</dbReference>
<dbReference type="AlphaFoldDB" id="A0A238XA35"/>
<gene>
    <name evidence="6" type="ORF">SAMN06265360_109177</name>
</gene>
<dbReference type="GO" id="GO:0046872">
    <property type="term" value="F:metal ion binding"/>
    <property type="evidence" value="ECO:0007669"/>
    <property type="project" value="UniProtKB-KW"/>
</dbReference>
<keyword evidence="2" id="KW-0479">Metal-binding</keyword>
<dbReference type="OrthoDB" id="286092at2"/>
<evidence type="ECO:0000256" key="1">
    <source>
        <dbReference type="ARBA" id="ARBA00022722"/>
    </source>
</evidence>
<keyword evidence="3" id="KW-0378">Hydrolase</keyword>
<organism evidence="6 7">
    <name type="scientific">Haloechinothrix alba</name>
    <dbReference type="NCBI Taxonomy" id="664784"/>
    <lineage>
        <taxon>Bacteria</taxon>
        <taxon>Bacillati</taxon>
        <taxon>Actinomycetota</taxon>
        <taxon>Actinomycetes</taxon>
        <taxon>Pseudonocardiales</taxon>
        <taxon>Pseudonocardiaceae</taxon>
        <taxon>Haloechinothrix</taxon>
    </lineage>
</organism>
<evidence type="ECO:0000256" key="4">
    <source>
        <dbReference type="ARBA" id="ARBA00022842"/>
    </source>
</evidence>
<dbReference type="InterPro" id="IPR002716">
    <property type="entry name" value="PIN_dom"/>
</dbReference>
<keyword evidence="1" id="KW-0540">Nuclease</keyword>